<dbReference type="Proteomes" id="UP000828390">
    <property type="component" value="Unassembled WGS sequence"/>
</dbReference>
<comment type="caution">
    <text evidence="2">The sequence shown here is derived from an EMBL/GenBank/DDBJ whole genome shotgun (WGS) entry which is preliminary data.</text>
</comment>
<feature type="region of interest" description="Disordered" evidence="1">
    <location>
        <begin position="1"/>
        <end position="67"/>
    </location>
</feature>
<gene>
    <name evidence="2" type="ORF">DPMN_133180</name>
</gene>
<dbReference type="AlphaFoldDB" id="A0A9D4JDR8"/>
<reference evidence="2" key="1">
    <citation type="journal article" date="2019" name="bioRxiv">
        <title>The Genome of the Zebra Mussel, Dreissena polymorpha: A Resource for Invasive Species Research.</title>
        <authorList>
            <person name="McCartney M.A."/>
            <person name="Auch B."/>
            <person name="Kono T."/>
            <person name="Mallez S."/>
            <person name="Zhang Y."/>
            <person name="Obille A."/>
            <person name="Becker A."/>
            <person name="Abrahante J.E."/>
            <person name="Garbe J."/>
            <person name="Badalamenti J.P."/>
            <person name="Herman A."/>
            <person name="Mangelson H."/>
            <person name="Liachko I."/>
            <person name="Sullivan S."/>
            <person name="Sone E.D."/>
            <person name="Koren S."/>
            <person name="Silverstein K.A.T."/>
            <person name="Beckman K.B."/>
            <person name="Gohl D.M."/>
        </authorList>
    </citation>
    <scope>NUCLEOTIDE SEQUENCE</scope>
    <source>
        <strain evidence="2">Duluth1</strain>
        <tissue evidence="2">Whole animal</tissue>
    </source>
</reference>
<accession>A0A9D4JDR8</accession>
<feature type="compositionally biased region" description="Polar residues" evidence="1">
    <location>
        <begin position="1"/>
        <end position="14"/>
    </location>
</feature>
<organism evidence="2 3">
    <name type="scientific">Dreissena polymorpha</name>
    <name type="common">Zebra mussel</name>
    <name type="synonym">Mytilus polymorpha</name>
    <dbReference type="NCBI Taxonomy" id="45954"/>
    <lineage>
        <taxon>Eukaryota</taxon>
        <taxon>Metazoa</taxon>
        <taxon>Spiralia</taxon>
        <taxon>Lophotrochozoa</taxon>
        <taxon>Mollusca</taxon>
        <taxon>Bivalvia</taxon>
        <taxon>Autobranchia</taxon>
        <taxon>Heteroconchia</taxon>
        <taxon>Euheterodonta</taxon>
        <taxon>Imparidentia</taxon>
        <taxon>Neoheterodontei</taxon>
        <taxon>Myida</taxon>
        <taxon>Dreissenoidea</taxon>
        <taxon>Dreissenidae</taxon>
        <taxon>Dreissena</taxon>
    </lineage>
</organism>
<dbReference type="EMBL" id="JAIWYP010000006">
    <property type="protein sequence ID" value="KAH3804888.1"/>
    <property type="molecule type" value="Genomic_DNA"/>
</dbReference>
<name>A0A9D4JDR8_DREPO</name>
<feature type="compositionally biased region" description="Low complexity" evidence="1">
    <location>
        <begin position="29"/>
        <end position="40"/>
    </location>
</feature>
<evidence type="ECO:0000313" key="3">
    <source>
        <dbReference type="Proteomes" id="UP000828390"/>
    </source>
</evidence>
<reference evidence="2" key="2">
    <citation type="submission" date="2020-11" db="EMBL/GenBank/DDBJ databases">
        <authorList>
            <person name="McCartney M.A."/>
            <person name="Auch B."/>
            <person name="Kono T."/>
            <person name="Mallez S."/>
            <person name="Becker A."/>
            <person name="Gohl D.M."/>
            <person name="Silverstein K.A.T."/>
            <person name="Koren S."/>
            <person name="Bechman K.B."/>
            <person name="Herman A."/>
            <person name="Abrahante J.E."/>
            <person name="Garbe J."/>
        </authorList>
    </citation>
    <scope>NUCLEOTIDE SEQUENCE</scope>
    <source>
        <strain evidence="2">Duluth1</strain>
        <tissue evidence="2">Whole animal</tissue>
    </source>
</reference>
<evidence type="ECO:0000256" key="1">
    <source>
        <dbReference type="SAM" id="MobiDB-lite"/>
    </source>
</evidence>
<protein>
    <submittedName>
        <fullName evidence="2">Uncharacterized protein</fullName>
    </submittedName>
</protein>
<feature type="compositionally biased region" description="Basic residues" evidence="1">
    <location>
        <begin position="58"/>
        <end position="67"/>
    </location>
</feature>
<sequence>MTLIVNSTHSSTADTDNHRKCTADRYARSTTTSSIPATSTHQPLRSLRQINDDVINPNRRRRHLDYR</sequence>
<feature type="compositionally biased region" description="Basic and acidic residues" evidence="1">
    <location>
        <begin position="15"/>
        <end position="27"/>
    </location>
</feature>
<keyword evidence="3" id="KW-1185">Reference proteome</keyword>
<evidence type="ECO:0000313" key="2">
    <source>
        <dbReference type="EMBL" id="KAH3804888.1"/>
    </source>
</evidence>
<proteinExistence type="predicted"/>